<gene>
    <name evidence="1" type="ORF">WG66_9693</name>
</gene>
<protein>
    <submittedName>
        <fullName evidence="1">Uncharacterized protein</fullName>
    </submittedName>
</protein>
<organism evidence="1 2">
    <name type="scientific">Moniliophthora roreri</name>
    <name type="common">Frosty pod rot fungus</name>
    <name type="synonym">Monilia roreri</name>
    <dbReference type="NCBI Taxonomy" id="221103"/>
    <lineage>
        <taxon>Eukaryota</taxon>
        <taxon>Fungi</taxon>
        <taxon>Dikarya</taxon>
        <taxon>Basidiomycota</taxon>
        <taxon>Agaricomycotina</taxon>
        <taxon>Agaricomycetes</taxon>
        <taxon>Agaricomycetidae</taxon>
        <taxon>Agaricales</taxon>
        <taxon>Marasmiineae</taxon>
        <taxon>Marasmiaceae</taxon>
        <taxon>Moniliophthora</taxon>
    </lineage>
</organism>
<dbReference type="Proteomes" id="UP000054988">
    <property type="component" value="Unassembled WGS sequence"/>
</dbReference>
<reference evidence="1 2" key="1">
    <citation type="submission" date="2015-12" db="EMBL/GenBank/DDBJ databases">
        <title>Draft genome sequence of Moniliophthora roreri, the causal agent of frosty pod rot of cacao.</title>
        <authorList>
            <person name="Aime M.C."/>
            <person name="Diaz-Valderrama J.R."/>
            <person name="Kijpornyongpan T."/>
            <person name="Phillips-Mora W."/>
        </authorList>
    </citation>
    <scope>NUCLEOTIDE SEQUENCE [LARGE SCALE GENOMIC DNA]</scope>
    <source>
        <strain evidence="1 2">MCA 2952</strain>
    </source>
</reference>
<comment type="caution">
    <text evidence="1">The sequence shown here is derived from an EMBL/GenBank/DDBJ whole genome shotgun (WGS) entry which is preliminary data.</text>
</comment>
<dbReference type="EMBL" id="LATX01001825">
    <property type="protein sequence ID" value="KTB37722.1"/>
    <property type="molecule type" value="Genomic_DNA"/>
</dbReference>
<evidence type="ECO:0000313" key="1">
    <source>
        <dbReference type="EMBL" id="KTB37722.1"/>
    </source>
</evidence>
<proteinExistence type="predicted"/>
<name>A0A0W0FN02_MONRR</name>
<accession>A0A0W0FN02</accession>
<sequence>MVSHYKLIAS</sequence>
<evidence type="ECO:0000313" key="2">
    <source>
        <dbReference type="Proteomes" id="UP000054988"/>
    </source>
</evidence>